<protein>
    <submittedName>
        <fullName evidence="1">Esterase</fullName>
    </submittedName>
</protein>
<dbReference type="SUPFAM" id="SSF53474">
    <property type="entry name" value="alpha/beta-Hydrolases"/>
    <property type="match status" value="1"/>
</dbReference>
<sequence length="242" mass="26509">MKVTDRWYSDRLGQDISVARWGTFGAPVLLFPTAGGDAEEVERHHLIAHLEPLLAAGRAKVYSVDSVAGRALAQHRGTVEYRLALFNAYHETIAREVIPAIHSDLGGQRVPVTVAGSSIGAFNALAITCRYPELVHSAVCMSGTYAIEQFLDGHVNDDLYFSSPLRFVPGLEGPALDVLRTRMVVLASGSGRWEDVGESRAVADVLGSKGIPNRVDDWGPGYDHDWPTWWSMLPLYLDDLLP</sequence>
<dbReference type="EMBL" id="BJYX01000026">
    <property type="protein sequence ID" value="GEO31777.1"/>
    <property type="molecule type" value="Genomic_DNA"/>
</dbReference>
<evidence type="ECO:0000313" key="1">
    <source>
        <dbReference type="EMBL" id="GEO31777.1"/>
    </source>
</evidence>
<reference evidence="1 2" key="1">
    <citation type="submission" date="2019-07" db="EMBL/GenBank/DDBJ databases">
        <title>Whole genome shotgun sequence of Terrabacter aerolatus NBRC 106305.</title>
        <authorList>
            <person name="Hosoyama A."/>
            <person name="Uohara A."/>
            <person name="Ohji S."/>
            <person name="Ichikawa N."/>
        </authorList>
    </citation>
    <scope>NUCLEOTIDE SEQUENCE [LARGE SCALE GENOMIC DNA]</scope>
    <source>
        <strain evidence="1 2">NBRC 106305</strain>
    </source>
</reference>
<dbReference type="Gene3D" id="3.40.50.1820">
    <property type="entry name" value="alpha/beta hydrolase"/>
    <property type="match status" value="1"/>
</dbReference>
<dbReference type="Proteomes" id="UP000321534">
    <property type="component" value="Unassembled WGS sequence"/>
</dbReference>
<dbReference type="Pfam" id="PF00756">
    <property type="entry name" value="Esterase"/>
    <property type="match status" value="1"/>
</dbReference>
<name>A0A512D5S9_9MICO</name>
<dbReference type="InterPro" id="IPR000801">
    <property type="entry name" value="Esterase-like"/>
</dbReference>
<dbReference type="AlphaFoldDB" id="A0A512D5S9"/>
<proteinExistence type="predicted"/>
<keyword evidence="2" id="KW-1185">Reference proteome</keyword>
<evidence type="ECO:0000313" key="2">
    <source>
        <dbReference type="Proteomes" id="UP000321534"/>
    </source>
</evidence>
<dbReference type="RefSeq" id="WP_147068156.1">
    <property type="nucleotide sequence ID" value="NZ_BAAARO010000001.1"/>
</dbReference>
<dbReference type="InterPro" id="IPR029058">
    <property type="entry name" value="AB_hydrolase_fold"/>
</dbReference>
<organism evidence="1 2">
    <name type="scientific">Terrabacter aerolatus</name>
    <dbReference type="NCBI Taxonomy" id="422442"/>
    <lineage>
        <taxon>Bacteria</taxon>
        <taxon>Bacillati</taxon>
        <taxon>Actinomycetota</taxon>
        <taxon>Actinomycetes</taxon>
        <taxon>Micrococcales</taxon>
        <taxon>Intrasporangiaceae</taxon>
        <taxon>Terrabacter</taxon>
    </lineage>
</organism>
<dbReference type="OrthoDB" id="9775130at2"/>
<gene>
    <name evidence="1" type="ORF">TAE01_35870</name>
</gene>
<comment type="caution">
    <text evidence="1">The sequence shown here is derived from an EMBL/GenBank/DDBJ whole genome shotgun (WGS) entry which is preliminary data.</text>
</comment>
<accession>A0A512D5S9</accession>